<dbReference type="AlphaFoldDB" id="A0A931IWL4"/>
<dbReference type="EMBL" id="JAEDAL010000001">
    <property type="protein sequence ID" value="MBH9551968.1"/>
    <property type="molecule type" value="Genomic_DNA"/>
</dbReference>
<sequence length="169" mass="18527">MPALRWLVALIWERPLHVAAWALCMWPLALGASFALMLSVYGVAYALGIPLESFERPPQLQPLKLSEWLGTVGLAPLLESMLLAAELELLRKLGVPGRWAAVVGAISWGLLHGLVAPVWFFGTVCSFYLFSVGYWRYGAVSFEQGLFAAMFPHALVNATAMTLVWALPA</sequence>
<reference evidence="2" key="1">
    <citation type="submission" date="2020-12" db="EMBL/GenBank/DDBJ databases">
        <title>The genome sequence of Inhella sp. 4Y17.</title>
        <authorList>
            <person name="Liu Y."/>
        </authorList>
    </citation>
    <scope>NUCLEOTIDE SEQUENCE</scope>
    <source>
        <strain evidence="2">4Y10</strain>
    </source>
</reference>
<feature type="transmembrane region" description="Helical" evidence="1">
    <location>
        <begin position="20"/>
        <end position="47"/>
    </location>
</feature>
<protein>
    <submittedName>
        <fullName evidence="2">Uncharacterized protein</fullName>
    </submittedName>
</protein>
<comment type="caution">
    <text evidence="2">The sequence shown here is derived from an EMBL/GenBank/DDBJ whole genome shotgun (WGS) entry which is preliminary data.</text>
</comment>
<feature type="transmembrane region" description="Helical" evidence="1">
    <location>
        <begin position="105"/>
        <end position="134"/>
    </location>
</feature>
<dbReference type="Proteomes" id="UP000620139">
    <property type="component" value="Unassembled WGS sequence"/>
</dbReference>
<name>A0A931IWL4_9BURK</name>
<organism evidence="2 3">
    <name type="scientific">Inhella gelatinilytica</name>
    <dbReference type="NCBI Taxonomy" id="2795030"/>
    <lineage>
        <taxon>Bacteria</taxon>
        <taxon>Pseudomonadati</taxon>
        <taxon>Pseudomonadota</taxon>
        <taxon>Betaproteobacteria</taxon>
        <taxon>Burkholderiales</taxon>
        <taxon>Sphaerotilaceae</taxon>
        <taxon>Inhella</taxon>
    </lineage>
</organism>
<feature type="transmembrane region" description="Helical" evidence="1">
    <location>
        <begin position="146"/>
        <end position="167"/>
    </location>
</feature>
<evidence type="ECO:0000313" key="2">
    <source>
        <dbReference type="EMBL" id="MBH9551968.1"/>
    </source>
</evidence>
<accession>A0A931IWL4</accession>
<keyword evidence="1" id="KW-0812">Transmembrane</keyword>
<keyword evidence="3" id="KW-1185">Reference proteome</keyword>
<keyword evidence="1" id="KW-0472">Membrane</keyword>
<dbReference type="RefSeq" id="WP_198099553.1">
    <property type="nucleotide sequence ID" value="NZ_JAEDAL010000001.1"/>
</dbReference>
<keyword evidence="1" id="KW-1133">Transmembrane helix</keyword>
<proteinExistence type="predicted"/>
<gene>
    <name evidence="2" type="ORF">I7X43_03805</name>
</gene>
<evidence type="ECO:0000256" key="1">
    <source>
        <dbReference type="SAM" id="Phobius"/>
    </source>
</evidence>
<evidence type="ECO:0000313" key="3">
    <source>
        <dbReference type="Proteomes" id="UP000620139"/>
    </source>
</evidence>